<keyword evidence="2" id="KW-0614">Plasmid</keyword>
<protein>
    <submittedName>
        <fullName evidence="2">Biphenyl-2,3-diol 1,2-dioxygenase</fullName>
    </submittedName>
</protein>
<geneLocation type="plasmid" evidence="2">
    <name>p3</name>
</geneLocation>
<feature type="domain" description="VOC" evidence="1">
    <location>
        <begin position="185"/>
        <end position="308"/>
    </location>
</feature>
<dbReference type="PROSITE" id="PS51819">
    <property type="entry name" value="VOC"/>
    <property type="match status" value="1"/>
</dbReference>
<dbReference type="InterPro" id="IPR029068">
    <property type="entry name" value="Glyas_Bleomycin-R_OHBP_Dase"/>
</dbReference>
<dbReference type="EMBL" id="CP157678">
    <property type="protein sequence ID" value="XBP73067.1"/>
    <property type="molecule type" value="Genomic_DNA"/>
</dbReference>
<proteinExistence type="predicted"/>
<dbReference type="AlphaFoldDB" id="A0AAU7LZK2"/>
<dbReference type="RefSeq" id="WP_349283017.1">
    <property type="nucleotide sequence ID" value="NZ_CBCSCU010000050.1"/>
</dbReference>
<accession>A0AAU7LZK2</accession>
<dbReference type="InterPro" id="IPR037523">
    <property type="entry name" value="VOC_core"/>
</dbReference>
<gene>
    <name evidence="2" type="ORF">ABLV49_24120</name>
</gene>
<organism evidence="2">
    <name type="scientific">Polaromonas hydrogenivorans</name>
    <dbReference type="NCBI Taxonomy" id="335476"/>
    <lineage>
        <taxon>Bacteria</taxon>
        <taxon>Pseudomonadati</taxon>
        <taxon>Pseudomonadota</taxon>
        <taxon>Betaproteobacteria</taxon>
        <taxon>Burkholderiales</taxon>
        <taxon>Comamonadaceae</taxon>
        <taxon>Polaromonas</taxon>
    </lineage>
</organism>
<dbReference type="SUPFAM" id="SSF54593">
    <property type="entry name" value="Glyoxalase/Bleomycin resistance protein/Dihydroxybiphenyl dioxygenase"/>
    <property type="match status" value="1"/>
</dbReference>
<sequence>MTKIHTTLHQPESLPQSRLPEHVQPLVCPVPLGRAVELAFLMWEKKALRPTEKFLRDFGLHTVSLTETKLMARGTGTAPAIYVASKGRQNRFVGSAFVMSDDTDLAQYKRELAAIDLNPADIPGGGRGIELLDPAGRKVWLLQGQTPVAPLPVREPVTGLTNSPNALHRVNRPLRTPIEPAKVIRLGHFVLQSVDFMSLAQWYIKVLGLIPSDVQYLADGSPNLAFCRLNLGQTPADHHTVVFVGAIEEKYEHSAYEVVDLDALGQGQQVLRAQGHKHMWGIGRHILGSQLFDYWHDPEGFEMEHYSDGDMFTSDFETCYSPLTFGSIWAWGQDAPSSMKPSKSPKNLLRVFQHLKQGRLNLGRLKLLGEALDPPARPWF</sequence>
<evidence type="ECO:0000259" key="1">
    <source>
        <dbReference type="PROSITE" id="PS51819"/>
    </source>
</evidence>
<name>A0AAU7LZK2_9BURK</name>
<evidence type="ECO:0000313" key="2">
    <source>
        <dbReference type="EMBL" id="XBP73067.1"/>
    </source>
</evidence>
<reference evidence="2" key="1">
    <citation type="submission" date="2024-05" db="EMBL/GenBank/DDBJ databases">
        <authorList>
            <person name="Bunk B."/>
            <person name="Swiderski J."/>
            <person name="Sproer C."/>
            <person name="Thiel V."/>
        </authorList>
    </citation>
    <scope>NUCLEOTIDE SEQUENCE</scope>
    <source>
        <strain evidence="2">DSM 17735</strain>
        <plasmid evidence="2">p3</plasmid>
    </source>
</reference>
<dbReference type="Gene3D" id="3.10.180.10">
    <property type="entry name" value="2,3-Dihydroxybiphenyl 1,2-Dioxygenase, domain 1"/>
    <property type="match status" value="1"/>
</dbReference>